<reference evidence="2 3" key="1">
    <citation type="journal article" date="2016" name="Mol. Biol. Evol.">
        <title>Comparative Genomics of Early-Diverging Mushroom-Forming Fungi Provides Insights into the Origins of Lignocellulose Decay Capabilities.</title>
        <authorList>
            <person name="Nagy L.G."/>
            <person name="Riley R."/>
            <person name="Tritt A."/>
            <person name="Adam C."/>
            <person name="Daum C."/>
            <person name="Floudas D."/>
            <person name="Sun H."/>
            <person name="Yadav J.S."/>
            <person name="Pangilinan J."/>
            <person name="Larsson K.H."/>
            <person name="Matsuura K."/>
            <person name="Barry K."/>
            <person name="Labutti K."/>
            <person name="Kuo R."/>
            <person name="Ohm R.A."/>
            <person name="Bhattacharya S.S."/>
            <person name="Shirouzu T."/>
            <person name="Yoshinaga Y."/>
            <person name="Martin F.M."/>
            <person name="Grigoriev I.V."/>
            <person name="Hibbett D.S."/>
        </authorList>
    </citation>
    <scope>NUCLEOTIDE SEQUENCE [LARGE SCALE GENOMIC DNA]</scope>
    <source>
        <strain evidence="2 3">CBS 109695</strain>
    </source>
</reference>
<name>A0A165XHE5_9AGAM</name>
<protein>
    <submittedName>
        <fullName evidence="2">Uncharacterized protein</fullName>
    </submittedName>
</protein>
<dbReference type="Proteomes" id="UP000076532">
    <property type="component" value="Unassembled WGS sequence"/>
</dbReference>
<keyword evidence="3" id="KW-1185">Reference proteome</keyword>
<proteinExistence type="predicted"/>
<feature type="compositionally biased region" description="Low complexity" evidence="1">
    <location>
        <begin position="62"/>
        <end position="74"/>
    </location>
</feature>
<feature type="region of interest" description="Disordered" evidence="1">
    <location>
        <begin position="62"/>
        <end position="97"/>
    </location>
</feature>
<accession>A0A165XHE5</accession>
<dbReference type="EMBL" id="KV417719">
    <property type="protein sequence ID" value="KZP08546.1"/>
    <property type="molecule type" value="Genomic_DNA"/>
</dbReference>
<organism evidence="2 3">
    <name type="scientific">Athelia psychrophila</name>
    <dbReference type="NCBI Taxonomy" id="1759441"/>
    <lineage>
        <taxon>Eukaryota</taxon>
        <taxon>Fungi</taxon>
        <taxon>Dikarya</taxon>
        <taxon>Basidiomycota</taxon>
        <taxon>Agaricomycotina</taxon>
        <taxon>Agaricomycetes</taxon>
        <taxon>Agaricomycetidae</taxon>
        <taxon>Atheliales</taxon>
        <taxon>Atheliaceae</taxon>
        <taxon>Athelia</taxon>
    </lineage>
</organism>
<sequence length="97" mass="10666">MYDIQIVLPHRHPELLLSPSSAYQMVTTRLLADRRPFCLLCPPTIQARCPRVGVDCRISMPSPSSLPSAPNTSPGPCTHSRVLSQGHHALLTRGSRI</sequence>
<evidence type="ECO:0000256" key="1">
    <source>
        <dbReference type="SAM" id="MobiDB-lite"/>
    </source>
</evidence>
<gene>
    <name evidence="2" type="ORF">FIBSPDRAFT_261772</name>
</gene>
<dbReference type="AlphaFoldDB" id="A0A165XHE5"/>
<evidence type="ECO:0000313" key="2">
    <source>
        <dbReference type="EMBL" id="KZP08546.1"/>
    </source>
</evidence>
<evidence type="ECO:0000313" key="3">
    <source>
        <dbReference type="Proteomes" id="UP000076532"/>
    </source>
</evidence>